<keyword evidence="2" id="KW-1185">Reference proteome</keyword>
<dbReference type="EMBL" id="JACJSI010000039">
    <property type="protein sequence ID" value="MBD2531711.1"/>
    <property type="molecule type" value="Genomic_DNA"/>
</dbReference>
<gene>
    <name evidence="1" type="ORF">H6G97_19775</name>
</gene>
<name>A0ABR8DQL6_9NOSO</name>
<accession>A0ABR8DQL6</accession>
<evidence type="ECO:0000313" key="1">
    <source>
        <dbReference type="EMBL" id="MBD2531711.1"/>
    </source>
</evidence>
<sequence length="149" mass="15995">MEIVLLTKLLAPCLPYLLKLGGIAAEKTAEKAGEKIAPDIWEKAKKIWSKLGSKVESKEELKVAAEQVAAKPESAARQAVFQEELETLLKENPDLAEAIAKILQEGQPTSTGVQINQTVTNNEGQAIGQMTDSKAIGRIDGNIQGGVNF</sequence>
<dbReference type="Proteomes" id="UP000623440">
    <property type="component" value="Unassembled WGS sequence"/>
</dbReference>
<evidence type="ECO:0000313" key="2">
    <source>
        <dbReference type="Proteomes" id="UP000623440"/>
    </source>
</evidence>
<organism evidence="1 2">
    <name type="scientific">Nostoc flagelliforme FACHB-838</name>
    <dbReference type="NCBI Taxonomy" id="2692904"/>
    <lineage>
        <taxon>Bacteria</taxon>
        <taxon>Bacillati</taxon>
        <taxon>Cyanobacteriota</taxon>
        <taxon>Cyanophyceae</taxon>
        <taxon>Nostocales</taxon>
        <taxon>Nostocaceae</taxon>
        <taxon>Nostoc</taxon>
    </lineage>
</organism>
<reference evidence="1 2" key="1">
    <citation type="journal article" date="2020" name="ISME J.">
        <title>Comparative genomics reveals insights into cyanobacterial evolution and habitat adaptation.</title>
        <authorList>
            <person name="Chen M.Y."/>
            <person name="Teng W.K."/>
            <person name="Zhao L."/>
            <person name="Hu C.X."/>
            <person name="Zhou Y.K."/>
            <person name="Han B.P."/>
            <person name="Song L.R."/>
            <person name="Shu W.S."/>
        </authorList>
    </citation>
    <scope>NUCLEOTIDE SEQUENCE [LARGE SCALE GENOMIC DNA]</scope>
    <source>
        <strain evidence="1 2">FACHB-838</strain>
    </source>
</reference>
<proteinExistence type="predicted"/>
<comment type="caution">
    <text evidence="1">The sequence shown here is derived from an EMBL/GenBank/DDBJ whole genome shotgun (WGS) entry which is preliminary data.</text>
</comment>
<protein>
    <submittedName>
        <fullName evidence="1">Uncharacterized protein</fullName>
    </submittedName>
</protein>